<dbReference type="PROSITE" id="PS50157">
    <property type="entry name" value="ZINC_FINGER_C2H2_2"/>
    <property type="match status" value="2"/>
</dbReference>
<dbReference type="PANTHER" id="PTHR22979:SF2">
    <property type="entry name" value="ZINC FINGER PROTEIN 512"/>
    <property type="match status" value="1"/>
</dbReference>
<keyword evidence="1" id="KW-0479">Metal-binding</keyword>
<dbReference type="Pfam" id="PF00096">
    <property type="entry name" value="zf-C2H2"/>
    <property type="match status" value="1"/>
</dbReference>
<dbReference type="AlphaFoldDB" id="A0A5C6NLQ0"/>
<dbReference type="PANTHER" id="PTHR22979">
    <property type="entry name" value="ZINC FINGER PROTEIN-RELATED"/>
    <property type="match status" value="1"/>
</dbReference>
<reference evidence="4 5" key="1">
    <citation type="submission" date="2019-04" db="EMBL/GenBank/DDBJ databases">
        <title>Chromosome genome assembly for Takifugu flavidus.</title>
        <authorList>
            <person name="Xiao S."/>
        </authorList>
    </citation>
    <scope>NUCLEOTIDE SEQUENCE [LARGE SCALE GENOMIC DNA]</scope>
    <source>
        <strain evidence="4">HTHZ2018</strain>
        <tissue evidence="4">Muscle</tissue>
    </source>
</reference>
<dbReference type="InterPro" id="IPR052274">
    <property type="entry name" value="Krueppel_C2H2_Zn-finger"/>
</dbReference>
<dbReference type="InterPro" id="IPR036236">
    <property type="entry name" value="Znf_C2H2_sf"/>
</dbReference>
<dbReference type="SMART" id="SM00355">
    <property type="entry name" value="ZnF_C2H2"/>
    <property type="match status" value="2"/>
</dbReference>
<keyword evidence="5" id="KW-1185">Reference proteome</keyword>
<gene>
    <name evidence="4" type="ORF">D4764_19G0003100</name>
</gene>
<dbReference type="InterPro" id="IPR013087">
    <property type="entry name" value="Znf_C2H2_type"/>
</dbReference>
<name>A0A5C6NLQ0_9TELE</name>
<dbReference type="Pfam" id="PF12874">
    <property type="entry name" value="zf-met"/>
    <property type="match status" value="1"/>
</dbReference>
<dbReference type="SUPFAM" id="SSF57667">
    <property type="entry name" value="beta-beta-alpha zinc fingers"/>
    <property type="match status" value="2"/>
</dbReference>
<evidence type="ECO:0000256" key="2">
    <source>
        <dbReference type="SAM" id="MobiDB-lite"/>
    </source>
</evidence>
<feature type="domain" description="C2H2-type" evidence="3">
    <location>
        <begin position="45"/>
        <end position="69"/>
    </location>
</feature>
<evidence type="ECO:0000313" key="4">
    <source>
        <dbReference type="EMBL" id="TWW68512.1"/>
    </source>
</evidence>
<keyword evidence="1" id="KW-0862">Zinc</keyword>
<keyword evidence="1" id="KW-0863">Zinc-finger</keyword>
<organism evidence="4 5">
    <name type="scientific">Takifugu flavidus</name>
    <name type="common">sansaifugu</name>
    <dbReference type="NCBI Taxonomy" id="433684"/>
    <lineage>
        <taxon>Eukaryota</taxon>
        <taxon>Metazoa</taxon>
        <taxon>Chordata</taxon>
        <taxon>Craniata</taxon>
        <taxon>Vertebrata</taxon>
        <taxon>Euteleostomi</taxon>
        <taxon>Actinopterygii</taxon>
        <taxon>Neopterygii</taxon>
        <taxon>Teleostei</taxon>
        <taxon>Neoteleostei</taxon>
        <taxon>Acanthomorphata</taxon>
        <taxon>Eupercaria</taxon>
        <taxon>Tetraodontiformes</taxon>
        <taxon>Tetradontoidea</taxon>
        <taxon>Tetraodontidae</taxon>
        <taxon>Takifugu</taxon>
    </lineage>
</organism>
<accession>A0A5C6NLQ0</accession>
<feature type="region of interest" description="Disordered" evidence="2">
    <location>
        <begin position="74"/>
        <end position="98"/>
    </location>
</feature>
<evidence type="ECO:0000256" key="1">
    <source>
        <dbReference type="PROSITE-ProRule" id="PRU00042"/>
    </source>
</evidence>
<sequence length="354" mass="40723">MHQDEELQPSTFLSGLQRGIQQHHGYVYHMRKCGKQESELEKLLLNCSHCGKPYKSKAGLEYHLRSEHAPMPLKSDEDEAQNAQSEANPERTASGRVQRASAQVANFHLAEIANNELPKDWPKRKFQSDLVPDDKKLKYAPRAGLPAFSQDVLRKWRMRVVARYVVGDSSGLKAHLGLCTKGEFEAGKYRCLICNKEFNSESGVKYHINSIHSEDWFVTKQKAFKKFEKFLKNQSRDFVHNVAKQGLDRYHHSHLHHHCPHHQQLQQPLQPLHHLQHQTQYLHQDQQNPPPLVDAQPQQQLLHYIQLEPPPGSVWVEMNQKEEELVPEYDPEQMEKAEEDPGATLEEEEGGGGG</sequence>
<feature type="domain" description="C2H2-type" evidence="3">
    <location>
        <begin position="189"/>
        <end position="217"/>
    </location>
</feature>
<comment type="caution">
    <text evidence="4">The sequence shown here is derived from an EMBL/GenBank/DDBJ whole genome shotgun (WGS) entry which is preliminary data.</text>
</comment>
<evidence type="ECO:0000313" key="5">
    <source>
        <dbReference type="Proteomes" id="UP000324091"/>
    </source>
</evidence>
<dbReference type="GO" id="GO:0008270">
    <property type="term" value="F:zinc ion binding"/>
    <property type="evidence" value="ECO:0007669"/>
    <property type="project" value="UniProtKB-KW"/>
</dbReference>
<proteinExistence type="predicted"/>
<evidence type="ECO:0000259" key="3">
    <source>
        <dbReference type="PROSITE" id="PS50157"/>
    </source>
</evidence>
<feature type="compositionally biased region" description="Acidic residues" evidence="2">
    <location>
        <begin position="325"/>
        <end position="354"/>
    </location>
</feature>
<dbReference type="Proteomes" id="UP000324091">
    <property type="component" value="Chromosome 19"/>
</dbReference>
<feature type="region of interest" description="Disordered" evidence="2">
    <location>
        <begin position="318"/>
        <end position="354"/>
    </location>
</feature>
<dbReference type="EMBL" id="RHFK02000011">
    <property type="protein sequence ID" value="TWW68512.1"/>
    <property type="molecule type" value="Genomic_DNA"/>
</dbReference>
<protein>
    <submittedName>
        <fullName evidence="4">Zinc finger protein 512</fullName>
    </submittedName>
</protein>
<dbReference type="Gene3D" id="3.30.160.60">
    <property type="entry name" value="Classic Zinc Finger"/>
    <property type="match status" value="2"/>
</dbReference>
<dbReference type="PROSITE" id="PS00028">
    <property type="entry name" value="ZINC_FINGER_C2H2_1"/>
    <property type="match status" value="2"/>
</dbReference>